<dbReference type="InterPro" id="IPR024255">
    <property type="entry name" value="GerPB"/>
</dbReference>
<evidence type="ECO:0000313" key="1">
    <source>
        <dbReference type="EMBL" id="MED3562555.1"/>
    </source>
</evidence>
<gene>
    <name evidence="1" type="ORF">P4447_08810</name>
</gene>
<dbReference type="Pfam" id="PF10803">
    <property type="entry name" value="GerPB"/>
    <property type="match status" value="1"/>
</dbReference>
<accession>A0ABU6N8X6</accession>
<name>A0ABU6N8X6_9BACI</name>
<dbReference type="Proteomes" id="UP001330749">
    <property type="component" value="Unassembled WGS sequence"/>
</dbReference>
<evidence type="ECO:0000313" key="2">
    <source>
        <dbReference type="Proteomes" id="UP001330749"/>
    </source>
</evidence>
<protein>
    <submittedName>
        <fullName evidence="1">Spore germination protein GerPB</fullName>
    </submittedName>
</protein>
<dbReference type="EMBL" id="JARMQG010000097">
    <property type="protein sequence ID" value="MED3562555.1"/>
    <property type="molecule type" value="Genomic_DNA"/>
</dbReference>
<keyword evidence="2" id="KW-1185">Reference proteome</keyword>
<reference evidence="1 2" key="1">
    <citation type="submission" date="2023-03" db="EMBL/GenBank/DDBJ databases">
        <title>Bacillus Genome Sequencing.</title>
        <authorList>
            <person name="Dunlap C."/>
        </authorList>
    </citation>
    <scope>NUCLEOTIDE SEQUENCE [LARGE SCALE GENOMIC DNA]</scope>
    <source>
        <strain evidence="1 2">B-14544</strain>
    </source>
</reference>
<comment type="caution">
    <text evidence="1">The sequence shown here is derived from an EMBL/GenBank/DDBJ whole genome shotgun (WGS) entry which is preliminary data.</text>
</comment>
<proteinExistence type="predicted"/>
<sequence length="83" mass="9032">MNFKTKLEIKVNFLKITEIVNTAVLQIGSSGPIKRQAMLPEWYQIHPPVAPGAGQTLAPAVPLQSPVRVPLQATVLEKGSMNK</sequence>
<dbReference type="RefSeq" id="WP_327967488.1">
    <property type="nucleotide sequence ID" value="NZ_JARMQG010000097.1"/>
</dbReference>
<organism evidence="1 2">
    <name type="scientific">Bacillus xiapuensis</name>
    <dbReference type="NCBI Taxonomy" id="2014075"/>
    <lineage>
        <taxon>Bacteria</taxon>
        <taxon>Bacillati</taxon>
        <taxon>Bacillota</taxon>
        <taxon>Bacilli</taxon>
        <taxon>Bacillales</taxon>
        <taxon>Bacillaceae</taxon>
        <taxon>Bacillus</taxon>
    </lineage>
</organism>